<dbReference type="EMBL" id="HBIZ01065891">
    <property type="protein sequence ID" value="CAE0787730.1"/>
    <property type="molecule type" value="Transcribed_RNA"/>
</dbReference>
<sequence length="121" mass="13658">MLLRYLDCVETDCVERLSALQRSEPTFAHVVHSVQGLDVLLAEKVERRRPVANSLHPLQLLNEEGIQVLGLLLHNHLPEHLKQLLNREAAGSRHLYTTSVKENFDACTASRSRTMSLCSSM</sequence>
<name>A0A7S4C5P2_CHRCT</name>
<dbReference type="AlphaFoldDB" id="A0A7S4C5P2"/>
<reference evidence="1" key="1">
    <citation type="submission" date="2021-01" db="EMBL/GenBank/DDBJ databases">
        <authorList>
            <person name="Corre E."/>
            <person name="Pelletier E."/>
            <person name="Niang G."/>
            <person name="Scheremetjew M."/>
            <person name="Finn R."/>
            <person name="Kale V."/>
            <person name="Holt S."/>
            <person name="Cochrane G."/>
            <person name="Meng A."/>
            <person name="Brown T."/>
            <person name="Cohen L."/>
        </authorList>
    </citation>
    <scope>NUCLEOTIDE SEQUENCE</scope>
    <source>
        <strain evidence="1">CCMP645</strain>
    </source>
</reference>
<evidence type="ECO:0000313" key="1">
    <source>
        <dbReference type="EMBL" id="CAE0787730.1"/>
    </source>
</evidence>
<gene>
    <name evidence="1" type="ORF">PCAR00345_LOCUS40438</name>
</gene>
<proteinExistence type="predicted"/>
<organism evidence="1">
    <name type="scientific">Chrysotila carterae</name>
    <name type="common">Marine alga</name>
    <name type="synonym">Syracosphaera carterae</name>
    <dbReference type="NCBI Taxonomy" id="13221"/>
    <lineage>
        <taxon>Eukaryota</taxon>
        <taxon>Haptista</taxon>
        <taxon>Haptophyta</taxon>
        <taxon>Prymnesiophyceae</taxon>
        <taxon>Isochrysidales</taxon>
        <taxon>Isochrysidaceae</taxon>
        <taxon>Chrysotila</taxon>
    </lineage>
</organism>
<protein>
    <submittedName>
        <fullName evidence="1">Uncharacterized protein</fullName>
    </submittedName>
</protein>
<accession>A0A7S4C5P2</accession>